<dbReference type="InterPro" id="IPR000979">
    <property type="entry name" value="Phosphodiesterase_MJ0936/Vps29"/>
</dbReference>
<feature type="domain" description="Calcineurin-like phosphoesterase" evidence="2">
    <location>
        <begin position="4"/>
        <end position="145"/>
    </location>
</feature>
<organism evidence="3 4">
    <name type="scientific">Methanolobus zinderi</name>
    <dbReference type="NCBI Taxonomy" id="536044"/>
    <lineage>
        <taxon>Archaea</taxon>
        <taxon>Methanobacteriati</taxon>
        <taxon>Methanobacteriota</taxon>
        <taxon>Stenosarchaea group</taxon>
        <taxon>Methanomicrobia</taxon>
        <taxon>Methanosarcinales</taxon>
        <taxon>Methanosarcinaceae</taxon>
        <taxon>Methanolobus</taxon>
    </lineage>
</organism>
<evidence type="ECO:0000313" key="3">
    <source>
        <dbReference type="EMBL" id="QLC51193.1"/>
    </source>
</evidence>
<dbReference type="GO" id="GO:0046872">
    <property type="term" value="F:metal ion binding"/>
    <property type="evidence" value="ECO:0007669"/>
    <property type="project" value="UniProtKB-KW"/>
</dbReference>
<keyword evidence="4" id="KW-1185">Reference proteome</keyword>
<gene>
    <name evidence="3" type="ORF">HWN40_02590</name>
</gene>
<dbReference type="AlphaFoldDB" id="A0A7D5E832"/>
<reference evidence="3 4" key="1">
    <citation type="submission" date="2020-06" db="EMBL/GenBank/DDBJ databases">
        <title>Methanolobus halotolerans sp. nov., isolated from a saline lake Tus in Siberia.</title>
        <authorList>
            <person name="Shen Y."/>
            <person name="Chen S.-C."/>
            <person name="Lai M.-C."/>
            <person name="Huang H.-H."/>
            <person name="Chiu H.-H."/>
            <person name="Tang S.-L."/>
            <person name="Rogozin D.Y."/>
            <person name="Degermendzhy A.G."/>
        </authorList>
    </citation>
    <scope>NUCLEOTIDE SEQUENCE [LARGE SCALE GENOMIC DNA]</scope>
    <source>
        <strain evidence="3 4">DSM 21339</strain>
    </source>
</reference>
<evidence type="ECO:0000256" key="1">
    <source>
        <dbReference type="RuleBase" id="RU362039"/>
    </source>
</evidence>
<proteinExistence type="inferred from homology"/>
<dbReference type="KEGG" id="mzi:HWN40_02590"/>
<dbReference type="Gene3D" id="3.60.21.10">
    <property type="match status" value="1"/>
</dbReference>
<dbReference type="EC" id="3.1.4.-" evidence="1"/>
<keyword evidence="1" id="KW-0479">Metal-binding</keyword>
<evidence type="ECO:0000313" key="4">
    <source>
        <dbReference type="Proteomes" id="UP000509594"/>
    </source>
</evidence>
<dbReference type="GO" id="GO:0016787">
    <property type="term" value="F:hydrolase activity"/>
    <property type="evidence" value="ECO:0007669"/>
    <property type="project" value="UniProtKB-UniRule"/>
</dbReference>
<sequence length="177" mass="19589">MTVKCIIISDTHLEKEEIPPYLSELIEDYDLIIHAGDFSSPQFYRALESTGKLKAVHGNSDHTELKELLPEELVFEVEDVKIGVVHQGGLSVVDTTSIRYKALEMGVNVLIFGHLHRPIIEKSDVLLICPGSPNKPRMSDPSAVELVVDNGSVSTKLIEITGQSCSYVDFSRKLGEK</sequence>
<dbReference type="EMBL" id="CP058215">
    <property type="protein sequence ID" value="QLC51193.1"/>
    <property type="molecule type" value="Genomic_DNA"/>
</dbReference>
<dbReference type="InterPro" id="IPR024654">
    <property type="entry name" value="Calcineurin-like_PHP_lpxH"/>
</dbReference>
<comment type="cofactor">
    <cofactor evidence="1">
        <name>a divalent metal cation</name>
        <dbReference type="ChEBI" id="CHEBI:60240"/>
    </cofactor>
</comment>
<dbReference type="NCBIfam" id="TIGR00040">
    <property type="entry name" value="yfcE"/>
    <property type="match status" value="1"/>
</dbReference>
<accession>A0A7D5E832</accession>
<comment type="similarity">
    <text evidence="1">Belongs to the metallophosphoesterase superfamily. YfcE family.</text>
</comment>
<dbReference type="Pfam" id="PF12850">
    <property type="entry name" value="Metallophos_2"/>
    <property type="match status" value="1"/>
</dbReference>
<dbReference type="Proteomes" id="UP000509594">
    <property type="component" value="Chromosome"/>
</dbReference>
<evidence type="ECO:0000259" key="2">
    <source>
        <dbReference type="Pfam" id="PF12850"/>
    </source>
</evidence>
<name>A0A7D5E832_9EURY</name>
<protein>
    <recommendedName>
        <fullName evidence="1">Phosphoesterase</fullName>
        <ecNumber evidence="1">3.1.4.-</ecNumber>
    </recommendedName>
</protein>
<dbReference type="OrthoDB" id="19174at2157"/>
<dbReference type="SUPFAM" id="SSF56300">
    <property type="entry name" value="Metallo-dependent phosphatases"/>
    <property type="match status" value="1"/>
</dbReference>
<dbReference type="PANTHER" id="PTHR11124">
    <property type="entry name" value="VACUOLAR SORTING PROTEIN VPS29"/>
    <property type="match status" value="1"/>
</dbReference>
<dbReference type="InterPro" id="IPR029052">
    <property type="entry name" value="Metallo-depent_PP-like"/>
</dbReference>